<evidence type="ECO:0000256" key="1">
    <source>
        <dbReference type="ARBA" id="ARBA00004141"/>
    </source>
</evidence>
<dbReference type="NCBIfam" id="TIGR03718">
    <property type="entry name" value="R_switched_Alx"/>
    <property type="match status" value="1"/>
</dbReference>
<evidence type="ECO:0000256" key="2">
    <source>
        <dbReference type="ARBA" id="ARBA00007511"/>
    </source>
</evidence>
<feature type="transmembrane region" description="Helical" evidence="7">
    <location>
        <begin position="292"/>
        <end position="314"/>
    </location>
</feature>
<evidence type="ECO:0000256" key="5">
    <source>
        <dbReference type="ARBA" id="ARBA00023136"/>
    </source>
</evidence>
<keyword evidence="9" id="KW-1185">Reference proteome</keyword>
<feature type="compositionally biased region" description="Basic residues" evidence="6">
    <location>
        <begin position="333"/>
        <end position="344"/>
    </location>
</feature>
<reference evidence="8" key="1">
    <citation type="submission" date="2021-01" db="EMBL/GenBank/DDBJ databases">
        <title>Whole genome shotgun sequence of Rugosimonospora africana NBRC 104875.</title>
        <authorList>
            <person name="Komaki H."/>
            <person name="Tamura T."/>
        </authorList>
    </citation>
    <scope>NUCLEOTIDE SEQUENCE</scope>
    <source>
        <strain evidence="8">NBRC 104875</strain>
    </source>
</reference>
<dbReference type="EMBL" id="BONZ01000068">
    <property type="protein sequence ID" value="GIH18615.1"/>
    <property type="molecule type" value="Genomic_DNA"/>
</dbReference>
<dbReference type="PANTHER" id="PTHR30238:SF0">
    <property type="entry name" value="THYLAKOID MEMBRANE PROTEIN TERC, CHLOROPLASTIC"/>
    <property type="match status" value="1"/>
</dbReference>
<organism evidence="8 9">
    <name type="scientific">Rugosimonospora africana</name>
    <dbReference type="NCBI Taxonomy" id="556532"/>
    <lineage>
        <taxon>Bacteria</taxon>
        <taxon>Bacillati</taxon>
        <taxon>Actinomycetota</taxon>
        <taxon>Actinomycetes</taxon>
        <taxon>Micromonosporales</taxon>
        <taxon>Micromonosporaceae</taxon>
        <taxon>Rugosimonospora</taxon>
    </lineage>
</organism>
<feature type="transmembrane region" description="Helical" evidence="7">
    <location>
        <begin position="201"/>
        <end position="224"/>
    </location>
</feature>
<feature type="transmembrane region" description="Helical" evidence="7">
    <location>
        <begin position="230"/>
        <end position="251"/>
    </location>
</feature>
<dbReference type="InterPro" id="IPR005496">
    <property type="entry name" value="Integral_membrane_TerC"/>
</dbReference>
<keyword evidence="3 7" id="KW-0812">Transmembrane</keyword>
<evidence type="ECO:0000313" key="8">
    <source>
        <dbReference type="EMBL" id="GIH18615.1"/>
    </source>
</evidence>
<keyword evidence="5 7" id="KW-0472">Membrane</keyword>
<comment type="subcellular location">
    <subcellularLocation>
        <location evidence="1">Membrane</location>
        <topology evidence="1">Multi-pass membrane protein</topology>
    </subcellularLocation>
</comment>
<dbReference type="AlphaFoldDB" id="A0A8J3QWA4"/>
<comment type="caution">
    <text evidence="8">The sequence shown here is derived from an EMBL/GenBank/DDBJ whole genome shotgun (WGS) entry which is preliminary data.</text>
</comment>
<evidence type="ECO:0000256" key="3">
    <source>
        <dbReference type="ARBA" id="ARBA00022692"/>
    </source>
</evidence>
<keyword evidence="4 7" id="KW-1133">Transmembrane helix</keyword>
<dbReference type="InterPro" id="IPR022369">
    <property type="entry name" value="Integral_membrane_TerC_rswitch"/>
</dbReference>
<comment type="similarity">
    <text evidence="2">Belongs to the TerC family.</text>
</comment>
<dbReference type="PANTHER" id="PTHR30238">
    <property type="entry name" value="MEMBRANE BOUND PREDICTED REDOX MODULATOR"/>
    <property type="match status" value="1"/>
</dbReference>
<gene>
    <name evidence="8" type="ORF">Raf01_67870</name>
</gene>
<proteinExistence type="inferred from homology"/>
<feature type="region of interest" description="Disordered" evidence="6">
    <location>
        <begin position="317"/>
        <end position="344"/>
    </location>
</feature>
<dbReference type="Pfam" id="PF03741">
    <property type="entry name" value="TerC"/>
    <property type="match status" value="1"/>
</dbReference>
<name>A0A8J3QWA4_9ACTN</name>
<evidence type="ECO:0000256" key="4">
    <source>
        <dbReference type="ARBA" id="ARBA00022989"/>
    </source>
</evidence>
<evidence type="ECO:0000313" key="9">
    <source>
        <dbReference type="Proteomes" id="UP000642748"/>
    </source>
</evidence>
<accession>A0A8J3QWA4</accession>
<evidence type="ECO:0000256" key="7">
    <source>
        <dbReference type="SAM" id="Phobius"/>
    </source>
</evidence>
<protein>
    <submittedName>
        <fullName evidence="8">Tellurium resistance protein TerC</fullName>
    </submittedName>
</protein>
<feature type="transmembrane region" description="Helical" evidence="7">
    <location>
        <begin position="45"/>
        <end position="67"/>
    </location>
</feature>
<dbReference type="GO" id="GO:0016020">
    <property type="term" value="C:membrane"/>
    <property type="evidence" value="ECO:0007669"/>
    <property type="project" value="UniProtKB-SubCell"/>
</dbReference>
<feature type="transmembrane region" description="Helical" evidence="7">
    <location>
        <begin position="258"/>
        <end position="280"/>
    </location>
</feature>
<dbReference type="Proteomes" id="UP000642748">
    <property type="component" value="Unassembled WGS sequence"/>
</dbReference>
<sequence length="344" mass="37592">MREELRLGGTPLWAWAATIAFILALLAIDFVVAGRRPHAVGLVEAASWSGVYIGIALLFGLLLGYAAEPGTGTTYVTGWLVEKSLSVDNLFVFVIIMNRFAVPPAYQQKALLFGIAAALALRAVLIAVGAAAVTLFSPTFLLFGLLLMFTAVQLIRHRNDDPDPEDNPVLRYARRVLPTTTEMDGGRLFARSGGRRMVTPLFLVFLSIGTTDLLFALDSIPAVFGVTQNPFLVFCANAFALLGLRALYFLIQGLLRRLVYLAVGLAVILGFIGVKLILTFLHEQVSTGIPEITIPVSLAVILSVLAATTVASLLRSRRHPRQRAHTGAVGERTRRRRWRKTDQR</sequence>
<evidence type="ECO:0000256" key="6">
    <source>
        <dbReference type="SAM" id="MobiDB-lite"/>
    </source>
</evidence>
<feature type="transmembrane region" description="Helical" evidence="7">
    <location>
        <begin position="12"/>
        <end position="33"/>
    </location>
</feature>